<dbReference type="Pfam" id="PF05990">
    <property type="entry name" value="DUF900"/>
    <property type="match status" value="1"/>
</dbReference>
<proteinExistence type="predicted"/>
<protein>
    <submittedName>
        <fullName evidence="1">Uncharacterized protein</fullName>
    </submittedName>
</protein>
<keyword evidence="2" id="KW-1185">Reference proteome</keyword>
<dbReference type="AlphaFoldDB" id="A0A8B6M8I4"/>
<dbReference type="EMBL" id="CABFMQ020000082">
    <property type="protein sequence ID" value="VTZ50562.1"/>
    <property type="molecule type" value="Genomic_DNA"/>
</dbReference>
<dbReference type="InterPro" id="IPR010297">
    <property type="entry name" value="DUF900_hydrolase"/>
</dbReference>
<organism evidence="1 2">
    <name type="scientific">Methylocella tundrae</name>
    <dbReference type="NCBI Taxonomy" id="227605"/>
    <lineage>
        <taxon>Bacteria</taxon>
        <taxon>Pseudomonadati</taxon>
        <taxon>Pseudomonadota</taxon>
        <taxon>Alphaproteobacteria</taxon>
        <taxon>Hyphomicrobiales</taxon>
        <taxon>Beijerinckiaceae</taxon>
        <taxon>Methylocella</taxon>
    </lineage>
</organism>
<gene>
    <name evidence="1" type="ORF">MPC4_250070</name>
</gene>
<comment type="caution">
    <text evidence="1">The sequence shown here is derived from an EMBL/GenBank/DDBJ whole genome shotgun (WGS) entry which is preliminary data.</text>
</comment>
<dbReference type="Proteomes" id="UP000485880">
    <property type="component" value="Unassembled WGS sequence"/>
</dbReference>
<reference evidence="1 2" key="1">
    <citation type="submission" date="2019-05" db="EMBL/GenBank/DDBJ databases">
        <authorList>
            <person name="Farhan Ul Haque M."/>
        </authorList>
    </citation>
    <scope>NUCLEOTIDE SEQUENCE [LARGE SCALE GENOMIC DNA]</scope>
    <source>
        <strain evidence="1">2</strain>
    </source>
</reference>
<accession>A0A8B6M8I4</accession>
<sequence>MFVHGFNTTFEDALYLNAQIDCDLQYSGLSVLFTWASRGSVADYIYDKESAYLARDGFIKLLETLKLEYGIEQVNVLAIAWETSSLLMLLQITHEHRTRFKSRISGWPRRMWTAISSWRRFQYPRRSWVA</sequence>
<evidence type="ECO:0000313" key="1">
    <source>
        <dbReference type="EMBL" id="VTZ50562.1"/>
    </source>
</evidence>
<name>A0A8B6M8I4_METTU</name>
<evidence type="ECO:0000313" key="2">
    <source>
        <dbReference type="Proteomes" id="UP000485880"/>
    </source>
</evidence>